<protein>
    <submittedName>
        <fullName evidence="2">Uncharacterized protein</fullName>
    </submittedName>
</protein>
<reference evidence="2 3" key="1">
    <citation type="submission" date="2015-09" db="EMBL/GenBank/DDBJ databases">
        <authorList>
            <consortium name="Pathogen Informatics"/>
        </authorList>
    </citation>
    <scope>NUCLEOTIDE SEQUENCE [LARGE SCALE GENOMIC DNA]</scope>
    <source>
        <strain evidence="2 3">2789STDY5834875</strain>
    </source>
</reference>
<evidence type="ECO:0000313" key="3">
    <source>
        <dbReference type="Proteomes" id="UP000095621"/>
    </source>
</evidence>
<gene>
    <name evidence="2" type="ORF">ERS852490_02897</name>
</gene>
<evidence type="ECO:0000256" key="1">
    <source>
        <dbReference type="SAM" id="SignalP"/>
    </source>
</evidence>
<feature type="signal peptide" evidence="1">
    <location>
        <begin position="1"/>
        <end position="29"/>
    </location>
</feature>
<dbReference type="AlphaFoldDB" id="A0A174YVT2"/>
<name>A0A174YVT2_9FIRM</name>
<proteinExistence type="predicted"/>
<feature type="chain" id="PRO_5008038398" evidence="1">
    <location>
        <begin position="30"/>
        <end position="135"/>
    </location>
</feature>
<dbReference type="RefSeq" id="WP_012738898.1">
    <property type="nucleotide sequence ID" value="NZ_CP085938.1"/>
</dbReference>
<organism evidence="2 3">
    <name type="scientific">Lachnospira eligens</name>
    <dbReference type="NCBI Taxonomy" id="39485"/>
    <lineage>
        <taxon>Bacteria</taxon>
        <taxon>Bacillati</taxon>
        <taxon>Bacillota</taxon>
        <taxon>Clostridia</taxon>
        <taxon>Lachnospirales</taxon>
        <taxon>Lachnospiraceae</taxon>
        <taxon>Lachnospira</taxon>
    </lineage>
</organism>
<dbReference type="EMBL" id="CZBU01000008">
    <property type="protein sequence ID" value="CUQ79233.1"/>
    <property type="molecule type" value="Genomic_DNA"/>
</dbReference>
<accession>A0A174YVT2</accession>
<keyword evidence="1" id="KW-0732">Signal</keyword>
<evidence type="ECO:0000313" key="2">
    <source>
        <dbReference type="EMBL" id="CUQ79233.1"/>
    </source>
</evidence>
<dbReference type="GeneID" id="41355396"/>
<sequence length="135" mass="15171">MKKRFNFTSALTVVLSSALIAMTTLPVLASNTNYDFDFSFDAGNTCVTSTEYKETRHAITMYCTWEEGVSGSSYAVRPRGRSSGIWGGEYNMYEGKSVRWYGTGIYDEGVYMQARLNSNDSDAFSGYWNPDDAQY</sequence>
<dbReference type="Proteomes" id="UP000095621">
    <property type="component" value="Unassembled WGS sequence"/>
</dbReference>